<evidence type="ECO:0000259" key="4">
    <source>
        <dbReference type="Pfam" id="PF13193"/>
    </source>
</evidence>
<reference evidence="5 6" key="1">
    <citation type="submission" date="2020-08" db="EMBL/GenBank/DDBJ databases">
        <title>Genomic Encyclopedia of Type Strains, Phase IV (KMG-IV): sequencing the most valuable type-strain genomes for metagenomic binning, comparative biology and taxonomic classification.</title>
        <authorList>
            <person name="Goeker M."/>
        </authorList>
    </citation>
    <scope>NUCLEOTIDE SEQUENCE [LARGE SCALE GENOMIC DNA]</scope>
    <source>
        <strain evidence="5 6">DSM 5391</strain>
    </source>
</reference>
<dbReference type="PANTHER" id="PTHR43201:SF5">
    <property type="entry name" value="MEDIUM-CHAIN ACYL-COA LIGASE ACSF2, MITOCHONDRIAL"/>
    <property type="match status" value="1"/>
</dbReference>
<protein>
    <submittedName>
        <fullName evidence="5">Fatty-acyl-CoA synthase/long-chain acyl-CoA synthetase</fullName>
        <ecNumber evidence="5">6.2.1.-</ecNumber>
        <ecNumber evidence="5">6.2.1.3</ecNumber>
    </submittedName>
</protein>
<keyword evidence="2 5" id="KW-0436">Ligase</keyword>
<proteinExistence type="inferred from homology"/>
<sequence>MYTEKSFRNLIDYWGERSPEREAIFDGQLRITYGELNKEVQQLSSALTLLDIQKNDKVLILLPNWYEFIALYMAIAKIGAIAVPCNCALKGKELEQRIHIIDPKAVFVSNSSQLSWLRENYEFPLIVTTRFKEDGYDSYIDLLHLGDLLKIGENSIFDQVEIDPKEDLYAILFTSGSTGHPKGVQVTPHNLFQSAKSIGFRINCSSQDTVLVPLPCGHTFGLLAGVLMPLFFGAKIVLMEKHRPIETLDLIGQEKVTVHLGVPTMFIRELEHFRNDKRNISSLRTGIVAGAPCPETIMRQIYSEFNVELMNLYGSSEAMGISMTGLYDSMDRRFQTSGRIFEGVELKVINEEGSSAGQGLVGELAVKGEGLMKGYYQMPRETAEVIDEDGWFHTGDLVTVDSLGYIKIVGRKKDLIIRGGNNIVPAEVECIYFSHPSVVEVYVFGIPDNILGERTYACITLKENCKETETTLKEYAIGKIAKYKIPDHIVLLQEMPRLANGKINKKSLVDYCIKGQGRGTQFRLA</sequence>
<dbReference type="InterPro" id="IPR020845">
    <property type="entry name" value="AMP-binding_CS"/>
</dbReference>
<dbReference type="EC" id="6.2.1.-" evidence="5"/>
<accession>A0A7X0HU28</accession>
<organism evidence="5 6">
    <name type="scientific">Bacillus benzoevorans</name>
    <dbReference type="NCBI Taxonomy" id="1456"/>
    <lineage>
        <taxon>Bacteria</taxon>
        <taxon>Bacillati</taxon>
        <taxon>Bacillota</taxon>
        <taxon>Bacilli</taxon>
        <taxon>Bacillales</taxon>
        <taxon>Bacillaceae</taxon>
        <taxon>Bacillus</taxon>
    </lineage>
</organism>
<dbReference type="InterPro" id="IPR045851">
    <property type="entry name" value="AMP-bd_C_sf"/>
</dbReference>
<dbReference type="InterPro" id="IPR000873">
    <property type="entry name" value="AMP-dep_synth/lig_dom"/>
</dbReference>
<dbReference type="Pfam" id="PF13193">
    <property type="entry name" value="AMP-binding_C"/>
    <property type="match status" value="1"/>
</dbReference>
<dbReference type="EC" id="6.2.1.3" evidence="5"/>
<dbReference type="Pfam" id="PF00501">
    <property type="entry name" value="AMP-binding"/>
    <property type="match status" value="1"/>
</dbReference>
<name>A0A7X0HU28_9BACI</name>
<dbReference type="EMBL" id="JACHGK010000014">
    <property type="protein sequence ID" value="MBB6446872.1"/>
    <property type="molecule type" value="Genomic_DNA"/>
</dbReference>
<feature type="domain" description="AMP-binding enzyme C-terminal" evidence="4">
    <location>
        <begin position="427"/>
        <end position="502"/>
    </location>
</feature>
<feature type="domain" description="AMP-dependent synthetase/ligase" evidence="3">
    <location>
        <begin position="14"/>
        <end position="376"/>
    </location>
</feature>
<dbReference type="GO" id="GO:0004467">
    <property type="term" value="F:long-chain fatty acid-CoA ligase activity"/>
    <property type="evidence" value="ECO:0007669"/>
    <property type="project" value="UniProtKB-EC"/>
</dbReference>
<gene>
    <name evidence="5" type="ORF">HNR53_003537</name>
</gene>
<dbReference type="Gene3D" id="3.40.50.12780">
    <property type="entry name" value="N-terminal domain of ligase-like"/>
    <property type="match status" value="1"/>
</dbReference>
<evidence type="ECO:0000256" key="1">
    <source>
        <dbReference type="ARBA" id="ARBA00006432"/>
    </source>
</evidence>
<dbReference type="GO" id="GO:0031956">
    <property type="term" value="F:medium-chain fatty acid-CoA ligase activity"/>
    <property type="evidence" value="ECO:0007669"/>
    <property type="project" value="TreeGrafter"/>
</dbReference>
<evidence type="ECO:0000256" key="2">
    <source>
        <dbReference type="ARBA" id="ARBA00022598"/>
    </source>
</evidence>
<keyword evidence="6" id="KW-1185">Reference proteome</keyword>
<comment type="similarity">
    <text evidence="1">Belongs to the ATP-dependent AMP-binding enzyme family.</text>
</comment>
<dbReference type="Proteomes" id="UP000531594">
    <property type="component" value="Unassembled WGS sequence"/>
</dbReference>
<evidence type="ECO:0000259" key="3">
    <source>
        <dbReference type="Pfam" id="PF00501"/>
    </source>
</evidence>
<dbReference type="InterPro" id="IPR042099">
    <property type="entry name" value="ANL_N_sf"/>
</dbReference>
<comment type="caution">
    <text evidence="5">The sequence shown here is derived from an EMBL/GenBank/DDBJ whole genome shotgun (WGS) entry which is preliminary data.</text>
</comment>
<dbReference type="InterPro" id="IPR025110">
    <property type="entry name" value="AMP-bd_C"/>
</dbReference>
<dbReference type="RefSeq" id="WP_184528274.1">
    <property type="nucleotide sequence ID" value="NZ_JACHGK010000014.1"/>
</dbReference>
<evidence type="ECO:0000313" key="6">
    <source>
        <dbReference type="Proteomes" id="UP000531594"/>
    </source>
</evidence>
<dbReference type="SUPFAM" id="SSF56801">
    <property type="entry name" value="Acetyl-CoA synthetase-like"/>
    <property type="match status" value="1"/>
</dbReference>
<evidence type="ECO:0000313" key="5">
    <source>
        <dbReference type="EMBL" id="MBB6446872.1"/>
    </source>
</evidence>
<dbReference type="Gene3D" id="3.30.300.30">
    <property type="match status" value="1"/>
</dbReference>
<dbReference type="PROSITE" id="PS00455">
    <property type="entry name" value="AMP_BINDING"/>
    <property type="match status" value="1"/>
</dbReference>
<dbReference type="AlphaFoldDB" id="A0A7X0HU28"/>
<dbReference type="PANTHER" id="PTHR43201">
    <property type="entry name" value="ACYL-COA SYNTHETASE"/>
    <property type="match status" value="1"/>
</dbReference>